<gene>
    <name evidence="10" type="ORF">CARN1_2005</name>
</gene>
<organism evidence="10">
    <name type="scientific">mine drainage metagenome</name>
    <dbReference type="NCBI Taxonomy" id="410659"/>
    <lineage>
        <taxon>unclassified sequences</taxon>
        <taxon>metagenomes</taxon>
        <taxon>ecological metagenomes</taxon>
    </lineage>
</organism>
<keyword evidence="3" id="KW-0547">Nucleotide-binding</keyword>
<feature type="transmembrane region" description="Helical" evidence="7">
    <location>
        <begin position="249"/>
        <end position="267"/>
    </location>
</feature>
<dbReference type="GO" id="GO:0015421">
    <property type="term" value="F:ABC-type oligopeptide transporter activity"/>
    <property type="evidence" value="ECO:0007669"/>
    <property type="project" value="TreeGrafter"/>
</dbReference>
<name>E6PCD4_9ZZZZ</name>
<keyword evidence="2 7" id="KW-0812">Transmembrane</keyword>
<dbReference type="SUPFAM" id="SSF52540">
    <property type="entry name" value="P-loop containing nucleoside triphosphate hydrolases"/>
    <property type="match status" value="1"/>
</dbReference>
<dbReference type="PROSITE" id="PS50893">
    <property type="entry name" value="ABC_TRANSPORTER_2"/>
    <property type="match status" value="1"/>
</dbReference>
<dbReference type="InterPro" id="IPR011527">
    <property type="entry name" value="ABC1_TM_dom"/>
</dbReference>
<evidence type="ECO:0000256" key="5">
    <source>
        <dbReference type="ARBA" id="ARBA00022989"/>
    </source>
</evidence>
<accession>E6PCD4</accession>
<dbReference type="FunFam" id="3.40.50.300:FF:000218">
    <property type="entry name" value="Multidrug ABC transporter ATP-binding protein"/>
    <property type="match status" value="1"/>
</dbReference>
<proteinExistence type="predicted"/>
<feature type="domain" description="ABC transmembrane type-1" evidence="9">
    <location>
        <begin position="22"/>
        <end position="306"/>
    </location>
</feature>
<keyword evidence="4" id="KW-0067">ATP-binding</keyword>
<feature type="transmembrane region" description="Helical" evidence="7">
    <location>
        <begin position="21"/>
        <end position="42"/>
    </location>
</feature>
<evidence type="ECO:0000259" key="9">
    <source>
        <dbReference type="PROSITE" id="PS50929"/>
    </source>
</evidence>
<protein>
    <submittedName>
        <fullName evidence="10">Lipid A ABC exporter, fused ATPase and inner membrane subunits MsbA</fullName>
    </submittedName>
</protein>
<evidence type="ECO:0000259" key="8">
    <source>
        <dbReference type="PROSITE" id="PS50893"/>
    </source>
</evidence>
<evidence type="ECO:0000256" key="2">
    <source>
        <dbReference type="ARBA" id="ARBA00022692"/>
    </source>
</evidence>
<comment type="subcellular location">
    <subcellularLocation>
        <location evidence="1">Membrane</location>
        <topology evidence="1">Multi-pass membrane protein</topology>
    </subcellularLocation>
</comment>
<dbReference type="PROSITE" id="PS00211">
    <property type="entry name" value="ABC_TRANSPORTER_1"/>
    <property type="match status" value="1"/>
</dbReference>
<dbReference type="PANTHER" id="PTHR43394">
    <property type="entry name" value="ATP-DEPENDENT PERMEASE MDL1, MITOCHONDRIAL"/>
    <property type="match status" value="1"/>
</dbReference>
<evidence type="ECO:0000256" key="4">
    <source>
        <dbReference type="ARBA" id="ARBA00022840"/>
    </source>
</evidence>
<evidence type="ECO:0000256" key="3">
    <source>
        <dbReference type="ARBA" id="ARBA00022741"/>
    </source>
</evidence>
<keyword evidence="5 7" id="KW-1133">Transmembrane helix</keyword>
<comment type="caution">
    <text evidence="10">The sequence shown here is derived from an EMBL/GenBank/DDBJ whole genome shotgun (WGS) entry which is preliminary data.</text>
</comment>
<dbReference type="InterPro" id="IPR036640">
    <property type="entry name" value="ABC1_TM_sf"/>
</dbReference>
<dbReference type="Pfam" id="PF00005">
    <property type="entry name" value="ABC_tran"/>
    <property type="match status" value="1"/>
</dbReference>
<sequence>MTRNETLARLSREARPYIGRLAVAAALGTFAGMLTTVPPWAFGQIISRVLEAKHPDLAVLYRMLGLVALPLIAAQGATYAETYATAWCGQNFIAMLRLQLVDRILRLPLPVFDRWRPGDLISRFNSDLQIVSDAVTTSLPQLVVSVVSFVSNFAVMLWLDWLLTVVLVLVAPVISLAVSRFSRLITRSATTTQMRIADVIAALSEMLQGQRIVKAFGRESYEVDRFRKRTEDYVTASLKMTQFVQTQPMVVSTIMILAVTVVIWLSAREVLVGRLNVGEVFEYYLLLVNLVNPLNRVAAFVGDINRAIVATGRIYEIVDLPTENADPVGTLPAPTIEGRITFEEVRFAYAEGESPALDGVSVDIAPGEIVALVGPSGAGKTTFINLVPRFYQPQSGRISIDGHPLDGFSLGALRAAIAIVPQDPQLFRRSILENIRYGRLEADEAAVVAAAREANADEFISELPEGYETEVGERGVRLSGGQRQRIAIARAILRDPRILILDEATSALDTHSETLIESALDRLLPGRTTLIVAHRLSTIRRADRILYFAHGRIAESGTHEELIARGGAYAKLYEAQFAAHRA</sequence>
<dbReference type="InterPro" id="IPR003439">
    <property type="entry name" value="ABC_transporter-like_ATP-bd"/>
</dbReference>
<reference evidence="10" key="1">
    <citation type="submission" date="2009-10" db="EMBL/GenBank/DDBJ databases">
        <title>Diversity of trophic interactions inside an arsenic-rich microbial ecosystem.</title>
        <authorList>
            <person name="Bertin P.N."/>
            <person name="Heinrich-Salmeron A."/>
            <person name="Pelletier E."/>
            <person name="Goulhen-Chollet F."/>
            <person name="Arsene-Ploetze F."/>
            <person name="Gallien S."/>
            <person name="Calteau A."/>
            <person name="Vallenet D."/>
            <person name="Casiot C."/>
            <person name="Chane-Woon-Ming B."/>
            <person name="Giloteaux L."/>
            <person name="Barakat M."/>
            <person name="Bonnefoy V."/>
            <person name="Bruneel O."/>
            <person name="Chandler M."/>
            <person name="Cleiss J."/>
            <person name="Duran R."/>
            <person name="Elbaz-Poulichet F."/>
            <person name="Fonknechten N."/>
            <person name="Lauga B."/>
            <person name="Mornico D."/>
            <person name="Ortet P."/>
            <person name="Schaeffer C."/>
            <person name="Siguier P."/>
            <person name="Alexander Thil Smith A."/>
            <person name="Van Dorsselaer A."/>
            <person name="Weissenbach J."/>
            <person name="Medigue C."/>
            <person name="Le Paslier D."/>
        </authorList>
    </citation>
    <scope>NUCLEOTIDE SEQUENCE</scope>
</reference>
<dbReference type="Pfam" id="PF00664">
    <property type="entry name" value="ABC_membrane"/>
    <property type="match status" value="1"/>
</dbReference>
<dbReference type="InterPro" id="IPR039421">
    <property type="entry name" value="Type_1_exporter"/>
</dbReference>
<dbReference type="GO" id="GO:0005524">
    <property type="term" value="F:ATP binding"/>
    <property type="evidence" value="ECO:0007669"/>
    <property type="project" value="UniProtKB-KW"/>
</dbReference>
<dbReference type="GO" id="GO:0016020">
    <property type="term" value="C:membrane"/>
    <property type="evidence" value="ECO:0007669"/>
    <property type="project" value="UniProtKB-SubCell"/>
</dbReference>
<dbReference type="InterPro" id="IPR003593">
    <property type="entry name" value="AAA+_ATPase"/>
</dbReference>
<evidence type="ECO:0000313" key="10">
    <source>
        <dbReference type="EMBL" id="CBH74118.1"/>
    </source>
</evidence>
<evidence type="ECO:0000256" key="1">
    <source>
        <dbReference type="ARBA" id="ARBA00004141"/>
    </source>
</evidence>
<dbReference type="PANTHER" id="PTHR43394:SF1">
    <property type="entry name" value="ATP-BINDING CASSETTE SUB-FAMILY B MEMBER 10, MITOCHONDRIAL"/>
    <property type="match status" value="1"/>
</dbReference>
<evidence type="ECO:0000256" key="7">
    <source>
        <dbReference type="SAM" id="Phobius"/>
    </source>
</evidence>
<dbReference type="EMBL" id="CABL01000001">
    <property type="protein sequence ID" value="CBH74118.1"/>
    <property type="molecule type" value="Genomic_DNA"/>
</dbReference>
<dbReference type="SMART" id="SM00382">
    <property type="entry name" value="AAA"/>
    <property type="match status" value="1"/>
</dbReference>
<dbReference type="AlphaFoldDB" id="E6PCD4"/>
<feature type="domain" description="ABC transporter" evidence="8">
    <location>
        <begin position="340"/>
        <end position="575"/>
    </location>
</feature>
<keyword evidence="6 7" id="KW-0472">Membrane</keyword>
<dbReference type="InterPro" id="IPR017871">
    <property type="entry name" value="ABC_transporter-like_CS"/>
</dbReference>
<dbReference type="Gene3D" id="1.20.1560.10">
    <property type="entry name" value="ABC transporter type 1, transmembrane domain"/>
    <property type="match status" value="1"/>
</dbReference>
<evidence type="ECO:0000256" key="6">
    <source>
        <dbReference type="ARBA" id="ARBA00023136"/>
    </source>
</evidence>
<dbReference type="Gene3D" id="3.40.50.300">
    <property type="entry name" value="P-loop containing nucleotide triphosphate hydrolases"/>
    <property type="match status" value="1"/>
</dbReference>
<dbReference type="PROSITE" id="PS50929">
    <property type="entry name" value="ABC_TM1F"/>
    <property type="match status" value="1"/>
</dbReference>
<dbReference type="GO" id="GO:0016887">
    <property type="term" value="F:ATP hydrolysis activity"/>
    <property type="evidence" value="ECO:0007669"/>
    <property type="project" value="InterPro"/>
</dbReference>
<dbReference type="InterPro" id="IPR027417">
    <property type="entry name" value="P-loop_NTPase"/>
</dbReference>
<dbReference type="SUPFAM" id="SSF90123">
    <property type="entry name" value="ABC transporter transmembrane region"/>
    <property type="match status" value="1"/>
</dbReference>
<feature type="transmembrane region" description="Helical" evidence="7">
    <location>
        <begin position="155"/>
        <end position="178"/>
    </location>
</feature>